<gene>
    <name evidence="1" type="ORF">PR048_008194</name>
</gene>
<reference evidence="1 2" key="1">
    <citation type="submission" date="2023-02" db="EMBL/GenBank/DDBJ databases">
        <title>LHISI_Scaffold_Assembly.</title>
        <authorList>
            <person name="Stuart O.P."/>
            <person name="Cleave R."/>
            <person name="Magrath M.J.L."/>
            <person name="Mikheyev A.S."/>
        </authorList>
    </citation>
    <scope>NUCLEOTIDE SEQUENCE [LARGE SCALE GENOMIC DNA]</scope>
    <source>
        <strain evidence="1">Daus_M_001</strain>
        <tissue evidence="1">Leg muscle</tissue>
    </source>
</reference>
<protein>
    <recommendedName>
        <fullName evidence="3">Reverse transcriptase Ty1/copia-type domain-containing protein</fullName>
    </recommendedName>
</protein>
<sequence length="202" mass="23402">MHISQNVRDGTIVINQTTYLENLLERCNMSQCNTASTPMEENFDHSMFKRTKSESHEIETRCRRVIGSLMYAMVCSRPDIYSAITDYNHVLSMVFTKNENCKDSIVWFVDSDWAGDRSDRKSVCGFVFNVYGCIVSWVSRKVYHCFIIHPVRIFSIKHGHKDKVFNNIVSIEYVPREEQVSDVLTKPLGRVKFAKFRGILGL</sequence>
<proteinExistence type="predicted"/>
<dbReference type="EMBL" id="JARBHB010000003">
    <property type="protein sequence ID" value="KAJ8888702.1"/>
    <property type="molecule type" value="Genomic_DNA"/>
</dbReference>
<feature type="non-terminal residue" evidence="1">
    <location>
        <position position="202"/>
    </location>
</feature>
<comment type="caution">
    <text evidence="1">The sequence shown here is derived from an EMBL/GenBank/DDBJ whole genome shotgun (WGS) entry which is preliminary data.</text>
</comment>
<keyword evidence="2" id="KW-1185">Reference proteome</keyword>
<organism evidence="1 2">
    <name type="scientific">Dryococelus australis</name>
    <dbReference type="NCBI Taxonomy" id="614101"/>
    <lineage>
        <taxon>Eukaryota</taxon>
        <taxon>Metazoa</taxon>
        <taxon>Ecdysozoa</taxon>
        <taxon>Arthropoda</taxon>
        <taxon>Hexapoda</taxon>
        <taxon>Insecta</taxon>
        <taxon>Pterygota</taxon>
        <taxon>Neoptera</taxon>
        <taxon>Polyneoptera</taxon>
        <taxon>Phasmatodea</taxon>
        <taxon>Verophasmatodea</taxon>
        <taxon>Anareolatae</taxon>
        <taxon>Phasmatidae</taxon>
        <taxon>Eurycanthinae</taxon>
        <taxon>Dryococelus</taxon>
    </lineage>
</organism>
<dbReference type="Proteomes" id="UP001159363">
    <property type="component" value="Chromosome 3"/>
</dbReference>
<name>A0ABQ9HWE7_9NEOP</name>
<accession>A0ABQ9HWE7</accession>
<evidence type="ECO:0008006" key="3">
    <source>
        <dbReference type="Google" id="ProtNLM"/>
    </source>
</evidence>
<evidence type="ECO:0000313" key="2">
    <source>
        <dbReference type="Proteomes" id="UP001159363"/>
    </source>
</evidence>
<evidence type="ECO:0000313" key="1">
    <source>
        <dbReference type="EMBL" id="KAJ8888702.1"/>
    </source>
</evidence>
<dbReference type="CDD" id="cd09272">
    <property type="entry name" value="RNase_HI_RT_Ty1"/>
    <property type="match status" value="1"/>
</dbReference>